<evidence type="ECO:0000313" key="3">
    <source>
        <dbReference type="Proteomes" id="UP000622890"/>
    </source>
</evidence>
<organism evidence="2 3">
    <name type="scientific">Noviherbaspirillum pedocola</name>
    <dbReference type="NCBI Taxonomy" id="2801341"/>
    <lineage>
        <taxon>Bacteria</taxon>
        <taxon>Pseudomonadati</taxon>
        <taxon>Pseudomonadota</taxon>
        <taxon>Betaproteobacteria</taxon>
        <taxon>Burkholderiales</taxon>
        <taxon>Oxalobacteraceae</taxon>
        <taxon>Noviherbaspirillum</taxon>
    </lineage>
</organism>
<accession>A0A934SYH4</accession>
<evidence type="ECO:0000313" key="2">
    <source>
        <dbReference type="EMBL" id="MBK4735227.1"/>
    </source>
</evidence>
<dbReference type="EMBL" id="JAEPBG010000004">
    <property type="protein sequence ID" value="MBK4735227.1"/>
    <property type="molecule type" value="Genomic_DNA"/>
</dbReference>
<dbReference type="InterPro" id="IPR029039">
    <property type="entry name" value="Flavoprotein-like_sf"/>
</dbReference>
<sequence length="78" mass="8576">MQELRDLLSSADAILIASPEYAHGINGTMKNTLDWLLSHPGFAYKPVSVFNPSYQCHHAHKALKETLRTMAADLIPGA</sequence>
<protein>
    <submittedName>
        <fullName evidence="2">NAD(P)H-dependent oxidoreductase</fullName>
    </submittedName>
</protein>
<keyword evidence="3" id="KW-1185">Reference proteome</keyword>
<evidence type="ECO:0000259" key="1">
    <source>
        <dbReference type="Pfam" id="PF03358"/>
    </source>
</evidence>
<dbReference type="SUPFAM" id="SSF52218">
    <property type="entry name" value="Flavoproteins"/>
    <property type="match status" value="1"/>
</dbReference>
<dbReference type="PANTHER" id="PTHR30543:SF21">
    <property type="entry name" value="NAD(P)H-DEPENDENT FMN REDUCTASE LOT6"/>
    <property type="match status" value="1"/>
</dbReference>
<dbReference type="Proteomes" id="UP000622890">
    <property type="component" value="Unassembled WGS sequence"/>
</dbReference>
<reference evidence="2" key="1">
    <citation type="submission" date="2021-01" db="EMBL/GenBank/DDBJ databases">
        <title>Genome sequence of strain Noviherbaspirillum sp. DKR-6.</title>
        <authorList>
            <person name="Chaudhary D.K."/>
        </authorList>
    </citation>
    <scope>NUCLEOTIDE SEQUENCE</scope>
    <source>
        <strain evidence="2">DKR-6</strain>
    </source>
</reference>
<comment type="caution">
    <text evidence="2">The sequence shown here is derived from an EMBL/GenBank/DDBJ whole genome shotgun (WGS) entry which is preliminary data.</text>
</comment>
<dbReference type="Pfam" id="PF03358">
    <property type="entry name" value="FMN_red"/>
    <property type="match status" value="1"/>
</dbReference>
<dbReference type="AlphaFoldDB" id="A0A934SYH4"/>
<dbReference type="GO" id="GO:0016491">
    <property type="term" value="F:oxidoreductase activity"/>
    <property type="evidence" value="ECO:0007669"/>
    <property type="project" value="InterPro"/>
</dbReference>
<proteinExistence type="predicted"/>
<name>A0A934SYH4_9BURK</name>
<gene>
    <name evidence="2" type="ORF">JJB74_11445</name>
</gene>
<dbReference type="GO" id="GO:0010181">
    <property type="term" value="F:FMN binding"/>
    <property type="evidence" value="ECO:0007669"/>
    <property type="project" value="TreeGrafter"/>
</dbReference>
<dbReference type="Gene3D" id="3.40.50.360">
    <property type="match status" value="1"/>
</dbReference>
<feature type="domain" description="NADPH-dependent FMN reductase-like" evidence="1">
    <location>
        <begin position="1"/>
        <end position="72"/>
    </location>
</feature>
<dbReference type="InterPro" id="IPR005025">
    <property type="entry name" value="FMN_Rdtase-like_dom"/>
</dbReference>
<dbReference type="GO" id="GO:0005829">
    <property type="term" value="C:cytosol"/>
    <property type="evidence" value="ECO:0007669"/>
    <property type="project" value="TreeGrafter"/>
</dbReference>
<dbReference type="PANTHER" id="PTHR30543">
    <property type="entry name" value="CHROMATE REDUCTASE"/>
    <property type="match status" value="1"/>
</dbReference>
<dbReference type="InterPro" id="IPR050712">
    <property type="entry name" value="NAD(P)H-dep_reductase"/>
</dbReference>